<dbReference type="EMBL" id="BSNE01000011">
    <property type="protein sequence ID" value="GLQ02654.1"/>
    <property type="molecule type" value="Genomic_DNA"/>
</dbReference>
<dbReference type="Pfam" id="PF00149">
    <property type="entry name" value="Metallophos"/>
    <property type="match status" value="1"/>
</dbReference>
<feature type="domain" description="Calcineurin-like phosphoesterase" evidence="1">
    <location>
        <begin position="15"/>
        <end position="170"/>
    </location>
</feature>
<dbReference type="InterPro" id="IPR004843">
    <property type="entry name" value="Calcineurin-like_PHP"/>
</dbReference>
<proteinExistence type="predicted"/>
<dbReference type="SUPFAM" id="SSF56300">
    <property type="entry name" value="Metallo-dependent phosphatases"/>
    <property type="match status" value="1"/>
</dbReference>
<gene>
    <name evidence="2" type="primary">pphA</name>
    <name evidence="2" type="ORF">GCM10007914_15350</name>
</gene>
<reference evidence="2" key="1">
    <citation type="journal article" date="2014" name="Int. J. Syst. Evol. Microbiol.">
        <title>Complete genome sequence of Corynebacterium casei LMG S-19264T (=DSM 44701T), isolated from a smear-ripened cheese.</title>
        <authorList>
            <consortium name="US DOE Joint Genome Institute (JGI-PGF)"/>
            <person name="Walter F."/>
            <person name="Albersmeier A."/>
            <person name="Kalinowski J."/>
            <person name="Ruckert C."/>
        </authorList>
    </citation>
    <scope>NUCLEOTIDE SEQUENCE</scope>
    <source>
        <strain evidence="2">NBRC 103034</strain>
    </source>
</reference>
<dbReference type="Proteomes" id="UP001161408">
    <property type="component" value="Unassembled WGS sequence"/>
</dbReference>
<comment type="caution">
    <text evidence="2">The sequence shown here is derived from an EMBL/GenBank/DDBJ whole genome shotgun (WGS) entry which is preliminary data.</text>
</comment>
<dbReference type="GO" id="GO:0110154">
    <property type="term" value="P:RNA decapping"/>
    <property type="evidence" value="ECO:0007669"/>
    <property type="project" value="TreeGrafter"/>
</dbReference>
<dbReference type="PANTHER" id="PTHR42850:SF4">
    <property type="entry name" value="ZINC-DEPENDENT ENDOPOLYPHOSPHATASE"/>
    <property type="match status" value="1"/>
</dbReference>
<accession>A0AA37S1Y6</accession>
<dbReference type="GO" id="GO:0008803">
    <property type="term" value="F:bis(5'-nucleosyl)-tetraphosphatase (symmetrical) activity"/>
    <property type="evidence" value="ECO:0007669"/>
    <property type="project" value="TreeGrafter"/>
</dbReference>
<dbReference type="GO" id="GO:0005737">
    <property type="term" value="C:cytoplasm"/>
    <property type="evidence" value="ECO:0007669"/>
    <property type="project" value="TreeGrafter"/>
</dbReference>
<evidence type="ECO:0000313" key="3">
    <source>
        <dbReference type="Proteomes" id="UP001161408"/>
    </source>
</evidence>
<dbReference type="Gene3D" id="3.60.21.10">
    <property type="match status" value="1"/>
</dbReference>
<dbReference type="InterPro" id="IPR029052">
    <property type="entry name" value="Metallo-depent_PP-like"/>
</dbReference>
<dbReference type="PANTHER" id="PTHR42850">
    <property type="entry name" value="METALLOPHOSPHOESTERASE"/>
    <property type="match status" value="1"/>
</dbReference>
<keyword evidence="3" id="KW-1185">Reference proteome</keyword>
<protein>
    <submittedName>
        <fullName evidence="2">Serine/threonine protein phosphatase</fullName>
    </submittedName>
</protein>
<dbReference type="InterPro" id="IPR050126">
    <property type="entry name" value="Ap4A_hydrolase"/>
</dbReference>
<evidence type="ECO:0000259" key="1">
    <source>
        <dbReference type="Pfam" id="PF00149"/>
    </source>
</evidence>
<organism evidence="2 3">
    <name type="scientific">Pseudoalteromonas tetraodonis GFC</name>
    <dbReference type="NCBI Taxonomy" id="1315271"/>
    <lineage>
        <taxon>Bacteria</taxon>
        <taxon>Pseudomonadati</taxon>
        <taxon>Pseudomonadota</taxon>
        <taxon>Gammaproteobacteria</taxon>
        <taxon>Alteromonadales</taxon>
        <taxon>Pseudoalteromonadaceae</taxon>
        <taxon>Pseudoalteromonas</taxon>
    </lineage>
</organism>
<evidence type="ECO:0000313" key="2">
    <source>
        <dbReference type="EMBL" id="GLQ02654.1"/>
    </source>
</evidence>
<reference evidence="2" key="2">
    <citation type="submission" date="2023-01" db="EMBL/GenBank/DDBJ databases">
        <title>Draft genome sequence of Pseudoalteromonas tetraodonis strain NBRC 103034.</title>
        <authorList>
            <person name="Sun Q."/>
            <person name="Mori K."/>
        </authorList>
    </citation>
    <scope>NUCLEOTIDE SEQUENCE</scope>
    <source>
        <strain evidence="2">NBRC 103034</strain>
    </source>
</reference>
<dbReference type="AlphaFoldDB" id="A0AA37S1Y6"/>
<dbReference type="GO" id="GO:0016791">
    <property type="term" value="F:phosphatase activity"/>
    <property type="evidence" value="ECO:0007669"/>
    <property type="project" value="TreeGrafter"/>
</dbReference>
<name>A0AA37S1Y6_9GAMM</name>
<sequence length="199" mass="23094">MFALLENDSFNFDHDRLFALGDIIDRGDNSEGCLALLNEPWFFSVLGNHEAMFLELCENDNSTLLNKNIGNQWLEKWLKQKDQLVQWAHAIQHKMPLTITLDFHGFTIGLVHAKAPERWPTQAEKRVSLAQHNEEIWDRTEFYNRTGLTPYRGTDIALMGHNPVRKVTLHGNRIWLDTHHTSGHLSIVKVSQLVELFRK</sequence>